<dbReference type="EMBL" id="AXUN02000205">
    <property type="protein sequence ID" value="ETA79558.1"/>
    <property type="molecule type" value="Genomic_DNA"/>
</dbReference>
<dbReference type="Gene3D" id="3.40.50.1820">
    <property type="entry name" value="alpha/beta hydrolase"/>
    <property type="match status" value="1"/>
</dbReference>
<evidence type="ECO:0000313" key="2">
    <source>
        <dbReference type="EMBL" id="ETA79558.1"/>
    </source>
</evidence>
<sequence>MGLMDRLMIDKAVVLGASSGGFIARELVLRYPERFVGLIQMGSPLQHKGNPLFQQMYDTIISKFGDEVDPDFIGEFVSGLSGTKVSSWFTGMMAEETMKVPSWVWKEYTASLLTEGIPDNLRAIIVPCLIIWGGQDGITLRSDQEEASSLISGSRLAIHEDLGHMLYWEDPEAVAEDINGFMKEIEKAGVTRP</sequence>
<dbReference type="Proteomes" id="UP000017747">
    <property type="component" value="Unassembled WGS sequence"/>
</dbReference>
<evidence type="ECO:0000259" key="1">
    <source>
        <dbReference type="Pfam" id="PF00561"/>
    </source>
</evidence>
<evidence type="ECO:0000313" key="3">
    <source>
        <dbReference type="Proteomes" id="UP000017747"/>
    </source>
</evidence>
<dbReference type="eggNOG" id="COG2267">
    <property type="taxonomic scope" value="Bacteria"/>
</dbReference>
<protein>
    <recommendedName>
        <fullName evidence="1">AB hydrolase-1 domain-containing protein</fullName>
    </recommendedName>
</protein>
<dbReference type="PANTHER" id="PTHR43433">
    <property type="entry name" value="HYDROLASE, ALPHA/BETA FOLD FAMILY PROTEIN"/>
    <property type="match status" value="1"/>
</dbReference>
<gene>
    <name evidence="2" type="ORF">T472_0216205</name>
</gene>
<proteinExistence type="predicted"/>
<dbReference type="InterPro" id="IPR000073">
    <property type="entry name" value="AB_hydrolase_1"/>
</dbReference>
<organism evidence="2 3">
    <name type="scientific">Youngiibacter fragilis 232.1</name>
    <dbReference type="NCBI Taxonomy" id="994573"/>
    <lineage>
        <taxon>Bacteria</taxon>
        <taxon>Bacillati</taxon>
        <taxon>Bacillota</taxon>
        <taxon>Clostridia</taxon>
        <taxon>Eubacteriales</taxon>
        <taxon>Clostridiaceae</taxon>
        <taxon>Youngiibacter</taxon>
    </lineage>
</organism>
<keyword evidence="3" id="KW-1185">Reference proteome</keyword>
<reference evidence="2 3" key="1">
    <citation type="journal article" date="2014" name="Genome Announc.">
        <title>Genome Sequence of Youngiibacter fragilis, the Type Strain of the Genus Youngiibacter.</title>
        <authorList>
            <person name="Wawrik C.B."/>
            <person name="Callaghan A.V."/>
            <person name="Stamps B.W."/>
            <person name="Wawrik B."/>
        </authorList>
    </citation>
    <scope>NUCLEOTIDE SEQUENCE [LARGE SCALE GENOMIC DNA]</scope>
    <source>
        <strain evidence="2 3">232.1</strain>
    </source>
</reference>
<dbReference type="InterPro" id="IPR029058">
    <property type="entry name" value="AB_hydrolase_fold"/>
</dbReference>
<accession>V7I120</accession>
<dbReference type="InterPro" id="IPR050471">
    <property type="entry name" value="AB_hydrolase"/>
</dbReference>
<comment type="caution">
    <text evidence="2">The sequence shown here is derived from an EMBL/GenBank/DDBJ whole genome shotgun (WGS) entry which is preliminary data.</text>
</comment>
<dbReference type="AlphaFoldDB" id="V7I120"/>
<dbReference type="Pfam" id="PF00561">
    <property type="entry name" value="Abhydrolase_1"/>
    <property type="match status" value="1"/>
</dbReference>
<name>V7I120_9CLOT</name>
<dbReference type="STRING" id="994573.T472_0216205"/>
<feature type="domain" description="AB hydrolase-1" evidence="1">
    <location>
        <begin position="4"/>
        <end position="171"/>
    </location>
</feature>
<dbReference type="PANTHER" id="PTHR43433:SF5">
    <property type="entry name" value="AB HYDROLASE-1 DOMAIN-CONTAINING PROTEIN"/>
    <property type="match status" value="1"/>
</dbReference>
<dbReference type="SUPFAM" id="SSF53474">
    <property type="entry name" value="alpha/beta-Hydrolases"/>
    <property type="match status" value="1"/>
</dbReference>